<dbReference type="EMBL" id="ALWO02000021">
    <property type="protein sequence ID" value="EOZ98913.1"/>
    <property type="molecule type" value="Genomic_DNA"/>
</dbReference>
<gene>
    <name evidence="7" type="ORF">A33Q_0896</name>
</gene>
<dbReference type="GO" id="GO:0030416">
    <property type="term" value="P:methylamine metabolic process"/>
    <property type="evidence" value="ECO:0007669"/>
    <property type="project" value="InterPro"/>
</dbReference>
<feature type="transmembrane region" description="Helical" evidence="5">
    <location>
        <begin position="69"/>
        <end position="87"/>
    </location>
</feature>
<keyword evidence="8" id="KW-1185">Reference proteome</keyword>
<evidence type="ECO:0000256" key="1">
    <source>
        <dbReference type="ARBA" id="ARBA00004141"/>
    </source>
</evidence>
<name>S2E9D1_INDAL</name>
<dbReference type="eggNOG" id="ENOG5032S10">
    <property type="taxonomic scope" value="Bacteria"/>
</dbReference>
<comment type="subcellular location">
    <subcellularLocation>
        <location evidence="1">Membrane</location>
        <topology evidence="1">Multi-pass membrane protein</topology>
    </subcellularLocation>
</comment>
<evidence type="ECO:0000256" key="2">
    <source>
        <dbReference type="ARBA" id="ARBA00022692"/>
    </source>
</evidence>
<dbReference type="UniPathway" id="UPA00895"/>
<evidence type="ECO:0000259" key="6">
    <source>
        <dbReference type="Pfam" id="PF07291"/>
    </source>
</evidence>
<dbReference type="InterPro" id="IPR009908">
    <property type="entry name" value="Methylamine_util_MauE"/>
</dbReference>
<sequence length="156" mass="17322">MDMGKVKYFRNLNMSKEAKPYRIKPYISEACALLLCLLFAYTAISKVYDWQGTKGGLYNQVFPDWMATAILYGLPPIELVTSVMLISNPLRKTGFLVSIILLAAFSIYIGIVMTGIFGRTPCSCGGVINSLDWGEHLVFNLVFLGIAVIGLKVNRK</sequence>
<evidence type="ECO:0000256" key="3">
    <source>
        <dbReference type="ARBA" id="ARBA00022989"/>
    </source>
</evidence>
<feature type="domain" description="Methylamine utilisation protein MauE" evidence="6">
    <location>
        <begin position="25"/>
        <end position="151"/>
    </location>
</feature>
<evidence type="ECO:0000256" key="4">
    <source>
        <dbReference type="ARBA" id="ARBA00023136"/>
    </source>
</evidence>
<proteinExistence type="predicted"/>
<dbReference type="AlphaFoldDB" id="S2E9D1"/>
<accession>S2E9D1</accession>
<feature type="transmembrane region" description="Helical" evidence="5">
    <location>
        <begin position="94"/>
        <end position="117"/>
    </location>
</feature>
<keyword evidence="2 5" id="KW-0812">Transmembrane</keyword>
<evidence type="ECO:0000256" key="5">
    <source>
        <dbReference type="SAM" id="Phobius"/>
    </source>
</evidence>
<keyword evidence="3 5" id="KW-1133">Transmembrane helix</keyword>
<comment type="caution">
    <text evidence="7">The sequence shown here is derived from an EMBL/GenBank/DDBJ whole genome shotgun (WGS) entry which is preliminary data.</text>
</comment>
<dbReference type="GO" id="GO:0016020">
    <property type="term" value="C:membrane"/>
    <property type="evidence" value="ECO:0007669"/>
    <property type="project" value="UniProtKB-SubCell"/>
</dbReference>
<feature type="transmembrane region" description="Helical" evidence="5">
    <location>
        <begin position="137"/>
        <end position="154"/>
    </location>
</feature>
<evidence type="ECO:0000313" key="8">
    <source>
        <dbReference type="Proteomes" id="UP000006073"/>
    </source>
</evidence>
<keyword evidence="4 5" id="KW-0472">Membrane</keyword>
<protein>
    <recommendedName>
        <fullName evidence="6">Methylamine utilisation protein MauE domain-containing protein</fullName>
    </recommendedName>
</protein>
<organism evidence="7 8">
    <name type="scientific">Indibacter alkaliphilus (strain CCUG 57479 / KCTC 22604 / LW1)</name>
    <dbReference type="NCBI Taxonomy" id="1189612"/>
    <lineage>
        <taxon>Bacteria</taxon>
        <taxon>Pseudomonadati</taxon>
        <taxon>Bacteroidota</taxon>
        <taxon>Cytophagia</taxon>
        <taxon>Cytophagales</taxon>
        <taxon>Cyclobacteriaceae</taxon>
    </lineage>
</organism>
<dbReference type="Pfam" id="PF07291">
    <property type="entry name" value="MauE"/>
    <property type="match status" value="1"/>
</dbReference>
<dbReference type="Proteomes" id="UP000006073">
    <property type="component" value="Unassembled WGS sequence"/>
</dbReference>
<reference evidence="7 8" key="1">
    <citation type="journal article" date="2013" name="Genome Announc.">
        <title>Draft Genome Sequence of Indibacter alkaliphilus Strain LW1T, Isolated from Lonar Lake, a Haloalkaline Lake in the Buldana District of Maharashtra, India.</title>
        <authorList>
            <person name="Singh A."/>
            <person name="Kumar Jangir P."/>
            <person name="Sharma R."/>
            <person name="Singh A."/>
            <person name="Kumar Pinnaka A."/>
            <person name="Shivaji S."/>
        </authorList>
    </citation>
    <scope>NUCLEOTIDE SEQUENCE [LARGE SCALE GENOMIC DNA]</scope>
    <source>
        <strain evidence="8">CCUG 57479 / KCTC 22604 / LW1</strain>
    </source>
</reference>
<dbReference type="STRING" id="1189612.A33Q_0896"/>
<evidence type="ECO:0000313" key="7">
    <source>
        <dbReference type="EMBL" id="EOZ98913.1"/>
    </source>
</evidence>